<accession>A0ABW8SI94</accession>
<keyword evidence="3" id="KW-1185">Reference proteome</keyword>
<organism evidence="2 3">
    <name type="scientific">Candidatus Clostridium eludens</name>
    <dbReference type="NCBI Taxonomy" id="3381663"/>
    <lineage>
        <taxon>Bacteria</taxon>
        <taxon>Bacillati</taxon>
        <taxon>Bacillota</taxon>
        <taxon>Clostridia</taxon>
        <taxon>Eubacteriales</taxon>
        <taxon>Clostridiaceae</taxon>
        <taxon>Clostridium</taxon>
    </lineage>
</organism>
<evidence type="ECO:0000313" key="2">
    <source>
        <dbReference type="EMBL" id="MFL0195303.1"/>
    </source>
</evidence>
<gene>
    <name evidence="2" type="ORF">ACJDU8_06945</name>
</gene>
<feature type="transmembrane region" description="Helical" evidence="1">
    <location>
        <begin position="7"/>
        <end position="28"/>
    </location>
</feature>
<keyword evidence="1" id="KW-0812">Transmembrane</keyword>
<protein>
    <submittedName>
        <fullName evidence="2">Uncharacterized protein</fullName>
    </submittedName>
</protein>
<feature type="transmembrane region" description="Helical" evidence="1">
    <location>
        <begin position="48"/>
        <end position="66"/>
    </location>
</feature>
<dbReference type="Proteomes" id="UP001623660">
    <property type="component" value="Unassembled WGS sequence"/>
</dbReference>
<proteinExistence type="predicted"/>
<evidence type="ECO:0000313" key="3">
    <source>
        <dbReference type="Proteomes" id="UP001623660"/>
    </source>
</evidence>
<comment type="caution">
    <text evidence="2">The sequence shown here is derived from an EMBL/GenBank/DDBJ whole genome shotgun (WGS) entry which is preliminary data.</text>
</comment>
<dbReference type="RefSeq" id="WP_406791425.1">
    <property type="nucleotide sequence ID" value="NZ_JBJHZX010000008.1"/>
</dbReference>
<evidence type="ECO:0000256" key="1">
    <source>
        <dbReference type="SAM" id="Phobius"/>
    </source>
</evidence>
<dbReference type="EMBL" id="JBJHZX010000008">
    <property type="protein sequence ID" value="MFL0195303.1"/>
    <property type="molecule type" value="Genomic_DNA"/>
</dbReference>
<keyword evidence="1" id="KW-0472">Membrane</keyword>
<name>A0ABW8SI94_9CLOT</name>
<keyword evidence="1" id="KW-1133">Transmembrane helix</keyword>
<sequence length="96" mass="10892">MKKIINWRFFFVLLTSSIMVTILIQPFTLALSPTLAKIFTPTIFIKEIIQAIIEFSFVIFLGLYLSKRIGFGLPILEGVLKGNNQDNQGINFKSIP</sequence>
<reference evidence="2 3" key="1">
    <citation type="submission" date="2024-11" db="EMBL/GenBank/DDBJ databases">
        <authorList>
            <person name="Heng Y.C."/>
            <person name="Lim A.C.H."/>
            <person name="Lee J.K.Y."/>
            <person name="Kittelmann S."/>
        </authorList>
    </citation>
    <scope>NUCLEOTIDE SEQUENCE [LARGE SCALE GENOMIC DNA]</scope>
    <source>
        <strain evidence="2 3">WILCCON 0269</strain>
    </source>
</reference>